<proteinExistence type="predicted"/>
<gene>
    <name evidence="3" type="ORF">TorRG33x02_162860</name>
</gene>
<keyword evidence="1" id="KW-0040">ANK repeat</keyword>
<dbReference type="Pfam" id="PF12796">
    <property type="entry name" value="Ank_2"/>
    <property type="match status" value="1"/>
</dbReference>
<accession>A0A2P5EQT4</accession>
<dbReference type="InterPro" id="IPR002110">
    <property type="entry name" value="Ankyrin_rpt"/>
</dbReference>
<dbReference type="PANTHER" id="PTHR47303">
    <property type="match status" value="1"/>
</dbReference>
<dbReference type="STRING" id="63057.A0A2P5EQT4"/>
<keyword evidence="3" id="KW-0472">Membrane</keyword>
<dbReference type="PROSITE" id="PS50088">
    <property type="entry name" value="ANK_REPEAT"/>
    <property type="match status" value="1"/>
</dbReference>
<feature type="region of interest" description="Disordered" evidence="2">
    <location>
        <begin position="1"/>
        <end position="26"/>
    </location>
</feature>
<evidence type="ECO:0000256" key="1">
    <source>
        <dbReference type="PROSITE-ProRule" id="PRU00023"/>
    </source>
</evidence>
<evidence type="ECO:0000313" key="3">
    <source>
        <dbReference type="EMBL" id="PON87907.1"/>
    </source>
</evidence>
<feature type="compositionally biased region" description="Basic and acidic residues" evidence="2">
    <location>
        <begin position="1"/>
        <end position="14"/>
    </location>
</feature>
<evidence type="ECO:0000256" key="2">
    <source>
        <dbReference type="SAM" id="MobiDB-lite"/>
    </source>
</evidence>
<dbReference type="SUPFAM" id="SSF48403">
    <property type="entry name" value="Ankyrin repeat"/>
    <property type="match status" value="1"/>
</dbReference>
<name>A0A2P5EQT4_TREOI</name>
<dbReference type="OrthoDB" id="1160997at2759"/>
<dbReference type="InParanoid" id="A0A2P5EQT4"/>
<dbReference type="PANTHER" id="PTHR47303:SF1">
    <property type="entry name" value="NF-KAPPA-B INHIBITOR BETA"/>
    <property type="match status" value="1"/>
</dbReference>
<dbReference type="AlphaFoldDB" id="A0A2P5EQT4"/>
<evidence type="ECO:0000313" key="4">
    <source>
        <dbReference type="Proteomes" id="UP000237000"/>
    </source>
</evidence>
<sequence>MEIEEESGKERTCNDDENIPGESDTKKIDKEFRENRLFFKAVMSGDLKKLNEFYAQNEGLLDARIPSSGKNALHVAISAGHVHIARRLISLMSKDDLEVQRNDGLTVLHAAVETGNIEIARCLVKKNKKLTMSCTEIEDLERHSHISSMATTHNLYSEFTYTPLLQAVIYGQAEMAHYLYSITSKEFLAKELDGTQGSALITQCIFRKYRFGFASELPPPGLY</sequence>
<comment type="caution">
    <text evidence="3">The sequence shown here is derived from an EMBL/GenBank/DDBJ whole genome shotgun (WGS) entry which is preliminary data.</text>
</comment>
<protein>
    <submittedName>
        <fullName evidence="3">Transmembrane protein</fullName>
    </submittedName>
</protein>
<dbReference type="SMART" id="SM00248">
    <property type="entry name" value="ANK"/>
    <property type="match status" value="3"/>
</dbReference>
<organism evidence="3 4">
    <name type="scientific">Trema orientale</name>
    <name type="common">Charcoal tree</name>
    <name type="synonym">Celtis orientalis</name>
    <dbReference type="NCBI Taxonomy" id="63057"/>
    <lineage>
        <taxon>Eukaryota</taxon>
        <taxon>Viridiplantae</taxon>
        <taxon>Streptophyta</taxon>
        <taxon>Embryophyta</taxon>
        <taxon>Tracheophyta</taxon>
        <taxon>Spermatophyta</taxon>
        <taxon>Magnoliopsida</taxon>
        <taxon>eudicotyledons</taxon>
        <taxon>Gunneridae</taxon>
        <taxon>Pentapetalae</taxon>
        <taxon>rosids</taxon>
        <taxon>fabids</taxon>
        <taxon>Rosales</taxon>
        <taxon>Cannabaceae</taxon>
        <taxon>Trema</taxon>
    </lineage>
</organism>
<keyword evidence="3" id="KW-0812">Transmembrane</keyword>
<keyword evidence="4" id="KW-1185">Reference proteome</keyword>
<dbReference type="Gene3D" id="1.25.40.20">
    <property type="entry name" value="Ankyrin repeat-containing domain"/>
    <property type="match status" value="1"/>
</dbReference>
<dbReference type="Proteomes" id="UP000237000">
    <property type="component" value="Unassembled WGS sequence"/>
</dbReference>
<dbReference type="EMBL" id="JXTC01000111">
    <property type="protein sequence ID" value="PON87907.1"/>
    <property type="molecule type" value="Genomic_DNA"/>
</dbReference>
<dbReference type="PROSITE" id="PS50297">
    <property type="entry name" value="ANK_REP_REGION"/>
    <property type="match status" value="1"/>
</dbReference>
<reference evidence="4" key="1">
    <citation type="submission" date="2016-06" db="EMBL/GenBank/DDBJ databases">
        <title>Parallel loss of symbiosis genes in relatives of nitrogen-fixing non-legume Parasponia.</title>
        <authorList>
            <person name="Van Velzen R."/>
            <person name="Holmer R."/>
            <person name="Bu F."/>
            <person name="Rutten L."/>
            <person name="Van Zeijl A."/>
            <person name="Liu W."/>
            <person name="Santuari L."/>
            <person name="Cao Q."/>
            <person name="Sharma T."/>
            <person name="Shen D."/>
            <person name="Roswanjaya Y."/>
            <person name="Wardhani T."/>
            <person name="Kalhor M.S."/>
            <person name="Jansen J."/>
            <person name="Van den Hoogen J."/>
            <person name="Gungor B."/>
            <person name="Hartog M."/>
            <person name="Hontelez J."/>
            <person name="Verver J."/>
            <person name="Yang W.-C."/>
            <person name="Schijlen E."/>
            <person name="Repin R."/>
            <person name="Schilthuizen M."/>
            <person name="Schranz E."/>
            <person name="Heidstra R."/>
            <person name="Miyata K."/>
            <person name="Fedorova E."/>
            <person name="Kohlen W."/>
            <person name="Bisseling T."/>
            <person name="Smit S."/>
            <person name="Geurts R."/>
        </authorList>
    </citation>
    <scope>NUCLEOTIDE SEQUENCE [LARGE SCALE GENOMIC DNA]</scope>
    <source>
        <strain evidence="4">cv. RG33-2</strain>
    </source>
</reference>
<feature type="repeat" description="ANK" evidence="1">
    <location>
        <begin position="103"/>
        <end position="135"/>
    </location>
</feature>
<dbReference type="InterPro" id="IPR036770">
    <property type="entry name" value="Ankyrin_rpt-contain_sf"/>
</dbReference>